<feature type="transmembrane region" description="Helical" evidence="1">
    <location>
        <begin position="99"/>
        <end position="122"/>
    </location>
</feature>
<feature type="transmembrane region" description="Helical" evidence="1">
    <location>
        <begin position="29"/>
        <end position="50"/>
    </location>
</feature>
<keyword evidence="3" id="KW-1185">Reference proteome</keyword>
<keyword evidence="1" id="KW-1133">Transmembrane helix</keyword>
<name>A0AAE9FIV2_CAEBR</name>
<dbReference type="EMBL" id="CP092625">
    <property type="protein sequence ID" value="UMM42385.1"/>
    <property type="molecule type" value="Genomic_DNA"/>
</dbReference>
<feature type="transmembrane region" description="Helical" evidence="1">
    <location>
        <begin position="177"/>
        <end position="204"/>
    </location>
</feature>
<proteinExistence type="predicted"/>
<sequence>MAARPMMAPRHQTVQRNVLRKLNDGLKRYSVNLLILATTLSAFFFSWSAMEIEASANRNYDNTPKSGTSVTCFLSSPRNENMNGEMCEKIITGIIHRTVVYYGVRVDCILSSPLILISIWFIWQESFGNQVLKIAFLCAAFKFIAILSVLLCILMDDPSFMREIFEKSHFGTYEARILYSFVFVITATLFNASLLFALGTAYTLKDTAATKYRVGPSQSTAKLAYNAMVGSVLSAVAKGRNSESGSSIEVFPIGDLDDVSVRSNPV</sequence>
<protein>
    <submittedName>
        <fullName evidence="2">Uncharacterized protein</fullName>
    </submittedName>
</protein>
<keyword evidence="1" id="KW-0812">Transmembrane</keyword>
<keyword evidence="1" id="KW-0472">Membrane</keyword>
<evidence type="ECO:0000313" key="3">
    <source>
        <dbReference type="Proteomes" id="UP000829354"/>
    </source>
</evidence>
<gene>
    <name evidence="2" type="ORF">L5515_018232</name>
</gene>
<dbReference type="Proteomes" id="UP000829354">
    <property type="component" value="Chromosome X"/>
</dbReference>
<evidence type="ECO:0000313" key="2">
    <source>
        <dbReference type="EMBL" id="UMM42385.1"/>
    </source>
</evidence>
<reference evidence="2 3" key="1">
    <citation type="submission" date="2022-04" db="EMBL/GenBank/DDBJ databases">
        <title>Chromosome-level reference genomes for two strains of Caenorhabditis briggsae: an improved platform for comparative genomics.</title>
        <authorList>
            <person name="Stevens L."/>
            <person name="Andersen E."/>
        </authorList>
    </citation>
    <scope>NUCLEOTIDE SEQUENCE [LARGE SCALE GENOMIC DNA]</scope>
    <source>
        <strain evidence="2">VX34</strain>
        <tissue evidence="2">Whole-organism</tissue>
    </source>
</reference>
<accession>A0AAE9FIV2</accession>
<feature type="transmembrane region" description="Helical" evidence="1">
    <location>
        <begin position="134"/>
        <end position="156"/>
    </location>
</feature>
<evidence type="ECO:0000256" key="1">
    <source>
        <dbReference type="SAM" id="Phobius"/>
    </source>
</evidence>
<organism evidence="2 3">
    <name type="scientific">Caenorhabditis briggsae</name>
    <dbReference type="NCBI Taxonomy" id="6238"/>
    <lineage>
        <taxon>Eukaryota</taxon>
        <taxon>Metazoa</taxon>
        <taxon>Ecdysozoa</taxon>
        <taxon>Nematoda</taxon>
        <taxon>Chromadorea</taxon>
        <taxon>Rhabditida</taxon>
        <taxon>Rhabditina</taxon>
        <taxon>Rhabditomorpha</taxon>
        <taxon>Rhabditoidea</taxon>
        <taxon>Rhabditidae</taxon>
        <taxon>Peloderinae</taxon>
        <taxon>Caenorhabditis</taxon>
    </lineage>
</organism>
<dbReference type="AlphaFoldDB" id="A0AAE9FIV2"/>